<keyword evidence="3" id="KW-1133">Transmembrane helix</keyword>
<dbReference type="SUPFAM" id="SSF51735">
    <property type="entry name" value="NAD(P)-binding Rossmann-fold domains"/>
    <property type="match status" value="1"/>
</dbReference>
<dbReference type="EMBL" id="KZ084137">
    <property type="protein sequence ID" value="OSC98532.1"/>
    <property type="molecule type" value="Genomic_DNA"/>
</dbReference>
<evidence type="ECO:0000256" key="1">
    <source>
        <dbReference type="ARBA" id="ARBA00006484"/>
    </source>
</evidence>
<evidence type="ECO:0000256" key="2">
    <source>
        <dbReference type="ARBA" id="ARBA00023002"/>
    </source>
</evidence>
<keyword evidence="3" id="KW-0472">Membrane</keyword>
<evidence type="ECO:0000256" key="3">
    <source>
        <dbReference type="SAM" id="Phobius"/>
    </source>
</evidence>
<evidence type="ECO:0000313" key="4">
    <source>
        <dbReference type="EMBL" id="OSC98532.1"/>
    </source>
</evidence>
<dbReference type="PANTHER" id="PTHR43899">
    <property type="entry name" value="RH59310P"/>
    <property type="match status" value="1"/>
</dbReference>
<dbReference type="PANTHER" id="PTHR43899:SF13">
    <property type="entry name" value="RH59310P"/>
    <property type="match status" value="1"/>
</dbReference>
<dbReference type="InterPro" id="IPR036291">
    <property type="entry name" value="NAD(P)-bd_dom_sf"/>
</dbReference>
<dbReference type="Gene3D" id="3.40.50.720">
    <property type="entry name" value="NAD(P)-binding Rossmann-like Domain"/>
    <property type="match status" value="1"/>
</dbReference>
<protein>
    <submittedName>
        <fullName evidence="4">NAD-P-binding protein</fullName>
    </submittedName>
</protein>
<dbReference type="GO" id="GO:0005783">
    <property type="term" value="C:endoplasmic reticulum"/>
    <property type="evidence" value="ECO:0007669"/>
    <property type="project" value="TreeGrafter"/>
</dbReference>
<dbReference type="OrthoDB" id="47007at2759"/>
<organism evidence="4 5">
    <name type="scientific">Trametes coccinea (strain BRFM310)</name>
    <name type="common">Pycnoporus coccineus</name>
    <dbReference type="NCBI Taxonomy" id="1353009"/>
    <lineage>
        <taxon>Eukaryota</taxon>
        <taxon>Fungi</taxon>
        <taxon>Dikarya</taxon>
        <taxon>Basidiomycota</taxon>
        <taxon>Agaricomycotina</taxon>
        <taxon>Agaricomycetes</taxon>
        <taxon>Polyporales</taxon>
        <taxon>Polyporaceae</taxon>
        <taxon>Trametes</taxon>
    </lineage>
</organism>
<evidence type="ECO:0000313" key="5">
    <source>
        <dbReference type="Proteomes" id="UP000193067"/>
    </source>
</evidence>
<sequence>MPTIVEGLAVLGVILSLPYLYHIADFLWLYFLRPTTIHHYLHGAAPFALVTGATDGIGKATAAELYDLGFNLILHGRNEKKMQKVIEELRARGKRDADIRYVLADATKAGHDFDKLIEPFKDLNITLVIHNVGGSNGVQPERLDERPEEYIHNLVHWNALFPLLLTRVLLPQLRRSAKHGPVIVQFVGSLAGDISPPRLPIYAASKRFLEALTRGLDNDELFFDGPTGVRFTYLAVGPVNSASMHQKPSLNTPTSERFAKAIIARTGCGRRRVAPYAMHAISKVVVEALGQRTVDYYTAEEMKVLIKHYAKSE</sequence>
<feature type="transmembrane region" description="Helical" evidence="3">
    <location>
        <begin position="7"/>
        <end position="31"/>
    </location>
</feature>
<reference evidence="4 5" key="1">
    <citation type="journal article" date="2015" name="Biotechnol. Biofuels">
        <title>Enhanced degradation of softwood versus hardwood by the white-rot fungus Pycnoporus coccineus.</title>
        <authorList>
            <person name="Couturier M."/>
            <person name="Navarro D."/>
            <person name="Chevret D."/>
            <person name="Henrissat B."/>
            <person name="Piumi F."/>
            <person name="Ruiz-Duenas F.J."/>
            <person name="Martinez A.T."/>
            <person name="Grigoriev I.V."/>
            <person name="Riley R."/>
            <person name="Lipzen A."/>
            <person name="Berrin J.G."/>
            <person name="Master E.R."/>
            <person name="Rosso M.N."/>
        </authorList>
    </citation>
    <scope>NUCLEOTIDE SEQUENCE [LARGE SCALE GENOMIC DNA]</scope>
    <source>
        <strain evidence="4 5">BRFM310</strain>
    </source>
</reference>
<dbReference type="STRING" id="1353009.A0A1Y2IDI1"/>
<dbReference type="GO" id="GO:0016491">
    <property type="term" value="F:oxidoreductase activity"/>
    <property type="evidence" value="ECO:0007669"/>
    <property type="project" value="UniProtKB-KW"/>
</dbReference>
<dbReference type="Pfam" id="PF00106">
    <property type="entry name" value="adh_short"/>
    <property type="match status" value="1"/>
</dbReference>
<dbReference type="InterPro" id="IPR051019">
    <property type="entry name" value="VLCFA-Steroid_DH"/>
</dbReference>
<dbReference type="Proteomes" id="UP000193067">
    <property type="component" value="Unassembled WGS sequence"/>
</dbReference>
<keyword evidence="3" id="KW-0812">Transmembrane</keyword>
<keyword evidence="5" id="KW-1185">Reference proteome</keyword>
<accession>A0A1Y2IDI1</accession>
<dbReference type="AlphaFoldDB" id="A0A1Y2IDI1"/>
<gene>
    <name evidence="4" type="ORF">PYCCODRAFT_1375078</name>
</gene>
<comment type="similarity">
    <text evidence="1">Belongs to the short-chain dehydrogenases/reductases (SDR) family.</text>
</comment>
<dbReference type="PRINTS" id="PR00081">
    <property type="entry name" value="GDHRDH"/>
</dbReference>
<name>A0A1Y2IDI1_TRAC3</name>
<keyword evidence="2" id="KW-0560">Oxidoreductase</keyword>
<proteinExistence type="inferred from homology"/>
<dbReference type="InterPro" id="IPR002347">
    <property type="entry name" value="SDR_fam"/>
</dbReference>